<evidence type="ECO:0000256" key="1">
    <source>
        <dbReference type="SAM" id="MobiDB-lite"/>
    </source>
</evidence>
<organism evidence="3 4">
    <name type="scientific">Durusdinium trenchii</name>
    <dbReference type="NCBI Taxonomy" id="1381693"/>
    <lineage>
        <taxon>Eukaryota</taxon>
        <taxon>Sar</taxon>
        <taxon>Alveolata</taxon>
        <taxon>Dinophyceae</taxon>
        <taxon>Suessiales</taxon>
        <taxon>Symbiodiniaceae</taxon>
        <taxon>Durusdinium</taxon>
    </lineage>
</organism>
<keyword evidence="2" id="KW-0812">Transmembrane</keyword>
<gene>
    <name evidence="3" type="ORF">CCMP2556_LOCUS26922</name>
</gene>
<feature type="compositionally biased region" description="Pro residues" evidence="1">
    <location>
        <begin position="319"/>
        <end position="328"/>
    </location>
</feature>
<sequence length="386" mass="42665">MFVVVLPLLYCPMTWGMYHIAFQLLGDLWMLLGLLVMAFAPMVYLILGTYYSITRPLTDAAITRVMVSMNRASAILAVIGYVFICTFAYKRYQLTMVNSEPGDENSVERDAYKYIVHQVAVLQPSFWIQLAGVAMAKYFFTTLAGVDWMMVEIGKQRHYEILMEISQKIRDLEEGGSSVRYPKGLRKAAEREENLKAAEERGLRLDCVFYILYDEVPMHVAEVKSSTGSGGAHRRRTVLQPAVSGMLELAEMKDAAEASNEPKASSPSSPRREATAPGVPPAPPESPSETNLDSTWNFFFGLRTPPTSNRTPASFSAPRPNPGWPARPPGVTYSSRAPLATPLAGPLSEPQRLLPPHWQGSLGSPSTQSTVPRPAAPGTPQMRPHF</sequence>
<keyword evidence="2" id="KW-1133">Transmembrane helix</keyword>
<accession>A0ABP0MQ34</accession>
<feature type="transmembrane region" description="Helical" evidence="2">
    <location>
        <begin position="28"/>
        <end position="51"/>
    </location>
</feature>
<reference evidence="3 4" key="1">
    <citation type="submission" date="2024-02" db="EMBL/GenBank/DDBJ databases">
        <authorList>
            <person name="Chen Y."/>
            <person name="Shah S."/>
            <person name="Dougan E. K."/>
            <person name="Thang M."/>
            <person name="Chan C."/>
        </authorList>
    </citation>
    <scope>NUCLEOTIDE SEQUENCE [LARGE SCALE GENOMIC DNA]</scope>
</reference>
<feature type="transmembrane region" description="Helical" evidence="2">
    <location>
        <begin position="72"/>
        <end position="89"/>
    </location>
</feature>
<keyword evidence="2" id="KW-0472">Membrane</keyword>
<feature type="compositionally biased region" description="Polar residues" evidence="1">
    <location>
        <begin position="305"/>
        <end position="314"/>
    </location>
</feature>
<name>A0ABP0MQ34_9DINO</name>
<evidence type="ECO:0000256" key="2">
    <source>
        <dbReference type="SAM" id="Phobius"/>
    </source>
</evidence>
<proteinExistence type="predicted"/>
<evidence type="ECO:0000313" key="3">
    <source>
        <dbReference type="EMBL" id="CAK9053591.1"/>
    </source>
</evidence>
<dbReference type="Proteomes" id="UP001642484">
    <property type="component" value="Unassembled WGS sequence"/>
</dbReference>
<keyword evidence="4" id="KW-1185">Reference proteome</keyword>
<feature type="compositionally biased region" description="Polar residues" evidence="1">
    <location>
        <begin position="361"/>
        <end position="371"/>
    </location>
</feature>
<dbReference type="EMBL" id="CAXAMN010019003">
    <property type="protein sequence ID" value="CAK9053591.1"/>
    <property type="molecule type" value="Genomic_DNA"/>
</dbReference>
<evidence type="ECO:0000313" key="4">
    <source>
        <dbReference type="Proteomes" id="UP001642484"/>
    </source>
</evidence>
<feature type="region of interest" description="Disordered" evidence="1">
    <location>
        <begin position="254"/>
        <end position="386"/>
    </location>
</feature>
<comment type="caution">
    <text evidence="3">The sequence shown here is derived from an EMBL/GenBank/DDBJ whole genome shotgun (WGS) entry which is preliminary data.</text>
</comment>
<protein>
    <submittedName>
        <fullName evidence="3">Uncharacterized protein</fullName>
    </submittedName>
</protein>